<proteinExistence type="predicted"/>
<evidence type="ECO:0000313" key="2">
    <source>
        <dbReference type="Proteomes" id="UP000054995"/>
    </source>
</evidence>
<organism evidence="1 2">
    <name type="scientific">Trichinella pseudospiralis</name>
    <name type="common">Parasitic roundworm</name>
    <dbReference type="NCBI Taxonomy" id="6337"/>
    <lineage>
        <taxon>Eukaryota</taxon>
        <taxon>Metazoa</taxon>
        <taxon>Ecdysozoa</taxon>
        <taxon>Nematoda</taxon>
        <taxon>Enoplea</taxon>
        <taxon>Dorylaimia</taxon>
        <taxon>Trichinellida</taxon>
        <taxon>Trichinellidae</taxon>
        <taxon>Trichinella</taxon>
    </lineage>
</organism>
<reference evidence="1 2" key="1">
    <citation type="submission" date="2015-01" db="EMBL/GenBank/DDBJ databases">
        <title>Evolution of Trichinella species and genotypes.</title>
        <authorList>
            <person name="Korhonen P.K."/>
            <person name="Edoardo P."/>
            <person name="Giuseppe L.R."/>
            <person name="Gasser R.B."/>
        </authorList>
    </citation>
    <scope>NUCLEOTIDE SEQUENCE [LARGE SCALE GENOMIC DNA]</scope>
    <source>
        <strain evidence="1">ISS470</strain>
    </source>
</reference>
<keyword evidence="2" id="KW-1185">Reference proteome</keyword>
<protein>
    <submittedName>
        <fullName evidence="1">Uncharacterized protein</fullName>
    </submittedName>
</protein>
<name>A0A0V1G6Q3_TRIPS</name>
<dbReference type="AlphaFoldDB" id="A0A0V1G6Q3"/>
<accession>A0A0V1G6Q3</accession>
<sequence>MLPTIIVIKCTTSDKQIGTNTTRANTSLITVTFYLPQELFLTIVWQVVLRWPVLCTRLMQEAWAQSPHVGTSSLT</sequence>
<dbReference type="Proteomes" id="UP000054995">
    <property type="component" value="Unassembled WGS sequence"/>
</dbReference>
<evidence type="ECO:0000313" key="1">
    <source>
        <dbReference type="EMBL" id="KRY93778.1"/>
    </source>
</evidence>
<gene>
    <name evidence="1" type="ORF">T4D_8670</name>
</gene>
<dbReference type="EMBL" id="JYDT01000001">
    <property type="protein sequence ID" value="KRY93778.1"/>
    <property type="molecule type" value="Genomic_DNA"/>
</dbReference>
<comment type="caution">
    <text evidence="1">The sequence shown here is derived from an EMBL/GenBank/DDBJ whole genome shotgun (WGS) entry which is preliminary data.</text>
</comment>